<dbReference type="EMBL" id="HBUF01309065">
    <property type="protein sequence ID" value="CAG6692789.1"/>
    <property type="molecule type" value="Transcribed_RNA"/>
</dbReference>
<reference evidence="1" key="1">
    <citation type="submission" date="2021-05" db="EMBL/GenBank/DDBJ databases">
        <authorList>
            <person name="Alioto T."/>
            <person name="Alioto T."/>
            <person name="Gomez Garrido J."/>
        </authorList>
    </citation>
    <scope>NUCLEOTIDE SEQUENCE</scope>
</reference>
<organism evidence="1">
    <name type="scientific">Cacopsylla melanoneura</name>
    <dbReference type="NCBI Taxonomy" id="428564"/>
    <lineage>
        <taxon>Eukaryota</taxon>
        <taxon>Metazoa</taxon>
        <taxon>Ecdysozoa</taxon>
        <taxon>Arthropoda</taxon>
        <taxon>Hexapoda</taxon>
        <taxon>Insecta</taxon>
        <taxon>Pterygota</taxon>
        <taxon>Neoptera</taxon>
        <taxon>Paraneoptera</taxon>
        <taxon>Hemiptera</taxon>
        <taxon>Sternorrhyncha</taxon>
        <taxon>Psylloidea</taxon>
        <taxon>Psyllidae</taxon>
        <taxon>Psyllinae</taxon>
        <taxon>Cacopsylla</taxon>
    </lineage>
</organism>
<name>A0A8D8TTQ0_9HEMI</name>
<sequence>MPNISGFNVFSENPLIQRGTDGLDFQKWRSFTSSGSSVDKRTFERDFPIQIIPSTDLLVKADVNVGPSSMERDMDGLRIINNFLAGRDNIDQCGEETADNNMEVSCGGGWYGQGCVESDTMGLLTYQETEVNAGHLYSGKNLIQWGC</sequence>
<evidence type="ECO:0000313" key="1">
    <source>
        <dbReference type="EMBL" id="CAG6692789.1"/>
    </source>
</evidence>
<accession>A0A8D8TTQ0</accession>
<protein>
    <submittedName>
        <fullName evidence="1">Uncharacterized protein</fullName>
    </submittedName>
</protein>
<proteinExistence type="predicted"/>
<dbReference type="AlphaFoldDB" id="A0A8D8TTQ0"/>